<dbReference type="Proteomes" id="UP001465668">
    <property type="component" value="Unassembled WGS sequence"/>
</dbReference>
<evidence type="ECO:0000313" key="2">
    <source>
        <dbReference type="Proteomes" id="UP001465668"/>
    </source>
</evidence>
<proteinExistence type="predicted"/>
<gene>
    <name evidence="1" type="ORF">SCAR479_06357</name>
</gene>
<comment type="caution">
    <text evidence="1">The sequence shown here is derived from an EMBL/GenBank/DDBJ whole genome shotgun (WGS) entry which is preliminary data.</text>
</comment>
<name>A0ABR2XT14_9PEZI</name>
<reference evidence="1 2" key="1">
    <citation type="submission" date="2024-02" db="EMBL/GenBank/DDBJ databases">
        <title>First draft genome assembly of two strains of Seiridium cardinale.</title>
        <authorList>
            <person name="Emiliani G."/>
            <person name="Scali E."/>
        </authorList>
    </citation>
    <scope>NUCLEOTIDE SEQUENCE [LARGE SCALE GENOMIC DNA]</scope>
    <source>
        <strain evidence="1 2">BM-138-000479</strain>
    </source>
</reference>
<sequence length="140" mass="16554">MASTASSCEYVRNRIDELEDGNNALRKYLNVYHSLLLFDLWQFNFWQDQGDNYLYLDEDFGILLVTQESWDGPAMLSNEFLSQQRDLMNIVLDDDRKRYLSLYSRILLDDLSHASTRGGSRDDWRVEERVGLIVPVDFMW</sequence>
<keyword evidence="2" id="KW-1185">Reference proteome</keyword>
<organism evidence="1 2">
    <name type="scientific">Seiridium cardinale</name>
    <dbReference type="NCBI Taxonomy" id="138064"/>
    <lineage>
        <taxon>Eukaryota</taxon>
        <taxon>Fungi</taxon>
        <taxon>Dikarya</taxon>
        <taxon>Ascomycota</taxon>
        <taxon>Pezizomycotina</taxon>
        <taxon>Sordariomycetes</taxon>
        <taxon>Xylariomycetidae</taxon>
        <taxon>Amphisphaeriales</taxon>
        <taxon>Sporocadaceae</taxon>
        <taxon>Seiridium</taxon>
    </lineage>
</organism>
<protein>
    <submittedName>
        <fullName evidence="1">Uncharacterized protein</fullName>
    </submittedName>
</protein>
<evidence type="ECO:0000313" key="1">
    <source>
        <dbReference type="EMBL" id="KAK9776956.1"/>
    </source>
</evidence>
<accession>A0ABR2XT14</accession>
<dbReference type="EMBL" id="JARVKM010000024">
    <property type="protein sequence ID" value="KAK9776956.1"/>
    <property type="molecule type" value="Genomic_DNA"/>
</dbReference>